<dbReference type="Proteomes" id="UP000478183">
    <property type="component" value="Unassembled WGS sequence"/>
</dbReference>
<reference evidence="1 2" key="1">
    <citation type="submission" date="2019-11" db="EMBL/GenBank/DDBJ databases">
        <authorList>
            <person name="Dong K."/>
        </authorList>
    </citation>
    <scope>NUCLEOTIDE SEQUENCE [LARGE SCALE GENOMIC DNA]</scope>
    <source>
        <strain evidence="1 2">NBRC 111993</strain>
    </source>
</reference>
<sequence length="160" mass="16834">MLLVAGCGRFGDSMGDSSWNPGTWFGGSNQPQSLEPEGGYPTTNLDGRTGIAHVVSARWEPMYEGRLLVVTAIPATKGWWDVALITEEPLPKGRIRADDTGVLRLRLVGYPPQQNSAASRSAANPASDTITAALTISKEALAGINQVVISGSGNAVTLNK</sequence>
<accession>A0A6L6J8E8</accession>
<name>A0A6L6J8E8_9RHOB</name>
<proteinExistence type="predicted"/>
<dbReference type="OrthoDB" id="7773807at2"/>
<dbReference type="EMBL" id="WMIE01000002">
    <property type="protein sequence ID" value="MTH77485.1"/>
    <property type="molecule type" value="Genomic_DNA"/>
</dbReference>
<gene>
    <name evidence="1" type="ORF">GL286_07085</name>
</gene>
<evidence type="ECO:0000313" key="2">
    <source>
        <dbReference type="Proteomes" id="UP000478183"/>
    </source>
</evidence>
<protein>
    <submittedName>
        <fullName evidence="1">Uncharacterized protein</fullName>
    </submittedName>
</protein>
<keyword evidence="2" id="KW-1185">Reference proteome</keyword>
<dbReference type="AlphaFoldDB" id="A0A6L6J8E8"/>
<organism evidence="1 2">
    <name type="scientific">Paracoccus aestuariivivens</name>
    <dbReference type="NCBI Taxonomy" id="1820333"/>
    <lineage>
        <taxon>Bacteria</taxon>
        <taxon>Pseudomonadati</taxon>
        <taxon>Pseudomonadota</taxon>
        <taxon>Alphaproteobacteria</taxon>
        <taxon>Rhodobacterales</taxon>
        <taxon>Paracoccaceae</taxon>
        <taxon>Paracoccus</taxon>
    </lineage>
</organism>
<evidence type="ECO:0000313" key="1">
    <source>
        <dbReference type="EMBL" id="MTH77485.1"/>
    </source>
</evidence>
<comment type="caution">
    <text evidence="1">The sequence shown here is derived from an EMBL/GenBank/DDBJ whole genome shotgun (WGS) entry which is preliminary data.</text>
</comment>